<feature type="non-terminal residue" evidence="3">
    <location>
        <position position="147"/>
    </location>
</feature>
<protein>
    <submittedName>
        <fullName evidence="3">Uncharacterized protein</fullName>
    </submittedName>
</protein>
<feature type="compositionally biased region" description="Basic and acidic residues" evidence="1">
    <location>
        <begin position="48"/>
        <end position="61"/>
    </location>
</feature>
<keyword evidence="2" id="KW-0812">Transmembrane</keyword>
<keyword evidence="4" id="KW-1185">Reference proteome</keyword>
<feature type="region of interest" description="Disordered" evidence="1">
    <location>
        <begin position="1"/>
        <end position="21"/>
    </location>
</feature>
<comment type="caution">
    <text evidence="3">The sequence shown here is derived from an EMBL/GenBank/DDBJ whole genome shotgun (WGS) entry which is preliminary data.</text>
</comment>
<evidence type="ECO:0000256" key="2">
    <source>
        <dbReference type="SAM" id="Phobius"/>
    </source>
</evidence>
<evidence type="ECO:0000256" key="1">
    <source>
        <dbReference type="SAM" id="MobiDB-lite"/>
    </source>
</evidence>
<organism evidence="3 4">
    <name type="scientific">Reticulomyxa filosa</name>
    <dbReference type="NCBI Taxonomy" id="46433"/>
    <lineage>
        <taxon>Eukaryota</taxon>
        <taxon>Sar</taxon>
        <taxon>Rhizaria</taxon>
        <taxon>Retaria</taxon>
        <taxon>Foraminifera</taxon>
        <taxon>Monothalamids</taxon>
        <taxon>Reticulomyxidae</taxon>
        <taxon>Reticulomyxa</taxon>
    </lineage>
</organism>
<sequence length="147" mass="17645">MPYRRKRRAQSAHKQKKRKFKNAYDESVGNFGFIRTELLQKYAANPDPDIKIPKSRFEKAGIEPPKVNAPKKQQKKDKDSQNKKQKKLKQRQALINKMPMTQKLAATERHIRDQGFFLKKAIAPFFFFFFFLQTQYNFFYMPYNKLM</sequence>
<dbReference type="EMBL" id="ASPP01045032">
    <property type="protein sequence ID" value="ETN99069.1"/>
    <property type="molecule type" value="Genomic_DNA"/>
</dbReference>
<dbReference type="AlphaFoldDB" id="X6LE95"/>
<evidence type="ECO:0000313" key="4">
    <source>
        <dbReference type="Proteomes" id="UP000023152"/>
    </source>
</evidence>
<accession>X6LE95</accession>
<evidence type="ECO:0000313" key="3">
    <source>
        <dbReference type="EMBL" id="ETN99069.1"/>
    </source>
</evidence>
<reference evidence="3 4" key="1">
    <citation type="journal article" date="2013" name="Curr. Biol.">
        <title>The Genome of the Foraminiferan Reticulomyxa filosa.</title>
        <authorList>
            <person name="Glockner G."/>
            <person name="Hulsmann N."/>
            <person name="Schleicher M."/>
            <person name="Noegel A.A."/>
            <person name="Eichinger L."/>
            <person name="Gallinger C."/>
            <person name="Pawlowski J."/>
            <person name="Sierra R."/>
            <person name="Euteneuer U."/>
            <person name="Pillet L."/>
            <person name="Moustafa A."/>
            <person name="Platzer M."/>
            <person name="Groth M."/>
            <person name="Szafranski K."/>
            <person name="Schliwa M."/>
        </authorList>
    </citation>
    <scope>NUCLEOTIDE SEQUENCE [LARGE SCALE GENOMIC DNA]</scope>
</reference>
<gene>
    <name evidence="3" type="ORF">RFI_38418</name>
</gene>
<feature type="region of interest" description="Disordered" evidence="1">
    <location>
        <begin position="46"/>
        <end position="90"/>
    </location>
</feature>
<name>X6LE95_RETFI</name>
<keyword evidence="2" id="KW-1133">Transmembrane helix</keyword>
<keyword evidence="2" id="KW-0472">Membrane</keyword>
<proteinExistence type="predicted"/>
<feature type="transmembrane region" description="Helical" evidence="2">
    <location>
        <begin position="121"/>
        <end position="141"/>
    </location>
</feature>
<dbReference type="Proteomes" id="UP000023152">
    <property type="component" value="Unassembled WGS sequence"/>
</dbReference>